<keyword evidence="2" id="KW-1185">Reference proteome</keyword>
<comment type="caution">
    <text evidence="1">The sequence shown here is derived from an EMBL/GenBank/DDBJ whole genome shotgun (WGS) entry which is preliminary data.</text>
</comment>
<evidence type="ECO:0000313" key="2">
    <source>
        <dbReference type="Proteomes" id="UP000685013"/>
    </source>
</evidence>
<dbReference type="Proteomes" id="UP000685013">
    <property type="component" value="Chromosome 13"/>
</dbReference>
<reference evidence="1 2" key="1">
    <citation type="journal article" date="2021" name="Hortic Res">
        <title>The domestication of Cucurbita argyrosperma as revealed by the genome of its wild relative.</title>
        <authorList>
            <person name="Barrera-Redondo J."/>
            <person name="Sanchez-de la Vega G."/>
            <person name="Aguirre-Liguori J.A."/>
            <person name="Castellanos-Morales G."/>
            <person name="Gutierrez-Guerrero Y.T."/>
            <person name="Aguirre-Dugua X."/>
            <person name="Aguirre-Planter E."/>
            <person name="Tenaillon M.I."/>
            <person name="Lira-Saade R."/>
            <person name="Eguiarte L.E."/>
        </authorList>
    </citation>
    <scope>NUCLEOTIDE SEQUENCE [LARGE SCALE GENOMIC DNA]</scope>
    <source>
        <strain evidence="1">JBR-2021</strain>
    </source>
</reference>
<sequence>MENTEVFRRLGKQPPTNLTLGKELLRALRATQELLNASDEKNFGGEDKVNDAATEDLKKLVAANNFVTISITFCA</sequence>
<accession>A0AAV6MNW3</accession>
<dbReference type="EMBL" id="JAGKQH010000013">
    <property type="protein sequence ID" value="KAG6584283.1"/>
    <property type="molecule type" value="Genomic_DNA"/>
</dbReference>
<protein>
    <submittedName>
        <fullName evidence="1">Uncharacterized protein</fullName>
    </submittedName>
</protein>
<dbReference type="AlphaFoldDB" id="A0AAV6MNW3"/>
<evidence type="ECO:0000313" key="1">
    <source>
        <dbReference type="EMBL" id="KAG6584283.1"/>
    </source>
</evidence>
<name>A0AAV6MNW3_9ROSI</name>
<proteinExistence type="predicted"/>
<gene>
    <name evidence="1" type="ORF">SDJN03_20215</name>
</gene>
<organism evidence="1 2">
    <name type="scientific">Cucurbita argyrosperma subsp. sororia</name>
    <dbReference type="NCBI Taxonomy" id="37648"/>
    <lineage>
        <taxon>Eukaryota</taxon>
        <taxon>Viridiplantae</taxon>
        <taxon>Streptophyta</taxon>
        <taxon>Embryophyta</taxon>
        <taxon>Tracheophyta</taxon>
        <taxon>Spermatophyta</taxon>
        <taxon>Magnoliopsida</taxon>
        <taxon>eudicotyledons</taxon>
        <taxon>Gunneridae</taxon>
        <taxon>Pentapetalae</taxon>
        <taxon>rosids</taxon>
        <taxon>fabids</taxon>
        <taxon>Cucurbitales</taxon>
        <taxon>Cucurbitaceae</taxon>
        <taxon>Cucurbiteae</taxon>
        <taxon>Cucurbita</taxon>
    </lineage>
</organism>
<feature type="non-terminal residue" evidence="1">
    <location>
        <position position="1"/>
    </location>
</feature>